<proteinExistence type="predicted"/>
<protein>
    <submittedName>
        <fullName evidence="1">Uncharacterized protein</fullName>
    </submittedName>
</protein>
<name>A0AAG5DSH3_ANOAO</name>
<dbReference type="EnsemblMetazoa" id="ENSAATROPT014960">
    <property type="protein sequence ID" value="ENSAATROPP013528"/>
    <property type="gene ID" value="ENSAATROPG012156"/>
</dbReference>
<evidence type="ECO:0000313" key="1">
    <source>
        <dbReference type="EnsemblMetazoa" id="ENSAATROPP013528"/>
    </source>
</evidence>
<dbReference type="AlphaFoldDB" id="A0AAG5DSH3"/>
<organism evidence="1 2">
    <name type="scientific">Anopheles atroparvus</name>
    <name type="common">European mosquito</name>
    <dbReference type="NCBI Taxonomy" id="41427"/>
    <lineage>
        <taxon>Eukaryota</taxon>
        <taxon>Metazoa</taxon>
        <taxon>Ecdysozoa</taxon>
        <taxon>Arthropoda</taxon>
        <taxon>Hexapoda</taxon>
        <taxon>Insecta</taxon>
        <taxon>Pterygota</taxon>
        <taxon>Neoptera</taxon>
        <taxon>Endopterygota</taxon>
        <taxon>Diptera</taxon>
        <taxon>Nematocera</taxon>
        <taxon>Culicoidea</taxon>
        <taxon>Culicidae</taxon>
        <taxon>Anophelinae</taxon>
        <taxon>Anopheles</taxon>
    </lineage>
</organism>
<dbReference type="Proteomes" id="UP000075880">
    <property type="component" value="Unassembled WGS sequence"/>
</dbReference>
<sequence length="108" mass="12703">TTLGPFPYTLGPSLSLRVFPVVLHRCVPATRFVLNRRRLLSHLNIYLIEDRRYIRIRRICSCKRNMFLIMCDIIGSRLLKEQPLLEYKKRPNITPICMQLRILPNPAA</sequence>
<reference evidence="1" key="1">
    <citation type="submission" date="2024-04" db="UniProtKB">
        <authorList>
            <consortium name="EnsemblMetazoa"/>
        </authorList>
    </citation>
    <scope>IDENTIFICATION</scope>
    <source>
        <strain evidence="1">EBRO</strain>
    </source>
</reference>
<evidence type="ECO:0000313" key="2">
    <source>
        <dbReference type="Proteomes" id="UP000075880"/>
    </source>
</evidence>
<accession>A0AAG5DSH3</accession>
<keyword evidence="2" id="KW-1185">Reference proteome</keyword>